<dbReference type="InterPro" id="IPR019587">
    <property type="entry name" value="Polyketide_cyclase/dehydratase"/>
</dbReference>
<dbReference type="SUPFAM" id="SSF55961">
    <property type="entry name" value="Bet v1-like"/>
    <property type="match status" value="1"/>
</dbReference>
<evidence type="ECO:0008006" key="3">
    <source>
        <dbReference type="Google" id="ProtNLM"/>
    </source>
</evidence>
<dbReference type="OrthoDB" id="4773254at2"/>
<dbReference type="RefSeq" id="WP_067476681.1">
    <property type="nucleotide sequence ID" value="NZ_CP015961.1"/>
</dbReference>
<dbReference type="CDD" id="cd07812">
    <property type="entry name" value="SRPBCC"/>
    <property type="match status" value="1"/>
</dbReference>
<reference evidence="1 2" key="1">
    <citation type="submission" date="2016-06" db="EMBL/GenBank/DDBJ databases">
        <title>Complete genome sequence of a saline-alkali tolerant type strain Dietzia timorensis ID05-A0528T.</title>
        <authorList>
            <person name="Wu X."/>
        </authorList>
    </citation>
    <scope>NUCLEOTIDE SEQUENCE [LARGE SCALE GENOMIC DNA]</scope>
    <source>
        <strain evidence="1 2">ID05-A0528</strain>
    </source>
</reference>
<evidence type="ECO:0000313" key="1">
    <source>
        <dbReference type="EMBL" id="ANI93828.1"/>
    </source>
</evidence>
<dbReference type="Proteomes" id="UP000186104">
    <property type="component" value="Chromosome"/>
</dbReference>
<dbReference type="Gene3D" id="3.30.530.20">
    <property type="match status" value="1"/>
</dbReference>
<name>A0A173LQ58_9ACTN</name>
<dbReference type="KEGG" id="dtm:BJL86_3069"/>
<evidence type="ECO:0000313" key="2">
    <source>
        <dbReference type="Proteomes" id="UP000186104"/>
    </source>
</evidence>
<proteinExistence type="predicted"/>
<dbReference type="InterPro" id="IPR023393">
    <property type="entry name" value="START-like_dom_sf"/>
</dbReference>
<gene>
    <name evidence="1" type="ORF">BJL86_3069</name>
</gene>
<dbReference type="AlphaFoldDB" id="A0A173LQ58"/>
<keyword evidence="2" id="KW-1185">Reference proteome</keyword>
<organism evidence="1 2">
    <name type="scientific">Dietzia timorensis</name>
    <dbReference type="NCBI Taxonomy" id="499555"/>
    <lineage>
        <taxon>Bacteria</taxon>
        <taxon>Bacillati</taxon>
        <taxon>Actinomycetota</taxon>
        <taxon>Actinomycetes</taxon>
        <taxon>Mycobacteriales</taxon>
        <taxon>Dietziaceae</taxon>
        <taxon>Dietzia</taxon>
    </lineage>
</organism>
<dbReference type="Pfam" id="PF10604">
    <property type="entry name" value="Polyketide_cyc2"/>
    <property type="match status" value="1"/>
</dbReference>
<protein>
    <recommendedName>
        <fullName evidence="3">Polyketide cyclase / dehydrase and lipid transport</fullName>
    </recommendedName>
</protein>
<dbReference type="STRING" id="499555.BJL86_3069"/>
<sequence>MADIEVSQEIDAPLATVWELLIDVARLPEILSGVQAVQVAGGGDFAPGFRWLEKRRASGFPGEREWQVIESAPYAGFTQESFSDGERTRITYRLDARGEGATVLGLHYERVLEHAPAVVHVASRISDPFHERAVRKTLGVDARQIAAACEQTR</sequence>
<accession>A0A173LQ58</accession>
<dbReference type="EMBL" id="CP015961">
    <property type="protein sequence ID" value="ANI93828.1"/>
    <property type="molecule type" value="Genomic_DNA"/>
</dbReference>